<proteinExistence type="predicted"/>
<feature type="compositionally biased region" description="Basic residues" evidence="1">
    <location>
        <begin position="58"/>
        <end position="68"/>
    </location>
</feature>
<protein>
    <submittedName>
        <fullName evidence="2">Uncharacterized protein</fullName>
    </submittedName>
</protein>
<comment type="caution">
    <text evidence="2">The sequence shown here is derived from an EMBL/GenBank/DDBJ whole genome shotgun (WGS) entry which is preliminary data.</text>
</comment>
<evidence type="ECO:0000313" key="3">
    <source>
        <dbReference type="Proteomes" id="UP000238206"/>
    </source>
</evidence>
<evidence type="ECO:0000256" key="1">
    <source>
        <dbReference type="SAM" id="MobiDB-lite"/>
    </source>
</evidence>
<dbReference type="RefSeq" id="WP_105390568.1">
    <property type="nucleotide sequence ID" value="NZ_PUIQ01000010.1"/>
</dbReference>
<organism evidence="2 3">
    <name type="scientific">Burkholderia cepacia</name>
    <name type="common">Pseudomonas cepacia</name>
    <dbReference type="NCBI Taxonomy" id="292"/>
    <lineage>
        <taxon>Bacteria</taxon>
        <taxon>Pseudomonadati</taxon>
        <taxon>Pseudomonadota</taxon>
        <taxon>Betaproteobacteria</taxon>
        <taxon>Burkholderiales</taxon>
        <taxon>Burkholderiaceae</taxon>
        <taxon>Burkholderia</taxon>
        <taxon>Burkholderia cepacia complex</taxon>
    </lineage>
</organism>
<dbReference type="AlphaFoldDB" id="A0A2S8IXD1"/>
<evidence type="ECO:0000313" key="2">
    <source>
        <dbReference type="EMBL" id="PQP19375.1"/>
    </source>
</evidence>
<feature type="region of interest" description="Disordered" evidence="1">
    <location>
        <begin position="1"/>
        <end position="76"/>
    </location>
</feature>
<dbReference type="Proteomes" id="UP000238206">
    <property type="component" value="Unassembled WGS sequence"/>
</dbReference>
<reference evidence="2 3" key="1">
    <citation type="submission" date="2018-02" db="EMBL/GenBank/DDBJ databases">
        <title>Draft genome sequencing of Burkholderia cepacia Y14-15.</title>
        <authorList>
            <person name="Zheng B.-X."/>
        </authorList>
    </citation>
    <scope>NUCLEOTIDE SEQUENCE [LARGE SCALE GENOMIC DNA]</scope>
    <source>
        <strain evidence="2 3">Y14-15</strain>
    </source>
</reference>
<feature type="compositionally biased region" description="Basic and acidic residues" evidence="1">
    <location>
        <begin position="19"/>
        <end position="48"/>
    </location>
</feature>
<feature type="compositionally biased region" description="Basic and acidic residues" evidence="1">
    <location>
        <begin position="1"/>
        <end position="12"/>
    </location>
</feature>
<name>A0A2S8IXD1_BURCE</name>
<gene>
    <name evidence="2" type="ORF">C5615_10105</name>
</gene>
<dbReference type="EMBL" id="PUIQ01000010">
    <property type="protein sequence ID" value="PQP19375.1"/>
    <property type="molecule type" value="Genomic_DNA"/>
</dbReference>
<accession>A0A2S8IXD1</accession>
<sequence>MKRTDVRRDARRNAAAHGTRIDAKKAHAGRSDRQIDQRYDRRSLRKTNEFSNEYDARHRGRAFRHARAGRPFTAGP</sequence>